<dbReference type="PANTHER" id="PTHR30619:SF7">
    <property type="entry name" value="BETA-LACTAMASE DOMAIN PROTEIN"/>
    <property type="match status" value="1"/>
</dbReference>
<reference evidence="9 10" key="1">
    <citation type="journal article" date="2015" name="Nature">
        <title>rRNA introns, odd ribosomes, and small enigmatic genomes across a large radiation of phyla.</title>
        <authorList>
            <person name="Brown C.T."/>
            <person name="Hug L.A."/>
            <person name="Thomas B.C."/>
            <person name="Sharon I."/>
            <person name="Castelle C.J."/>
            <person name="Singh A."/>
            <person name="Wilkins M.J."/>
            <person name="Williams K.H."/>
            <person name="Banfield J.F."/>
        </authorList>
    </citation>
    <scope>NUCLEOTIDE SEQUENCE [LARGE SCALE GENOMIC DNA]</scope>
</reference>
<organism evidence="9 10">
    <name type="scientific">candidate division WS6 bacterium GW2011_GWC1_33_20</name>
    <dbReference type="NCBI Taxonomy" id="1619089"/>
    <lineage>
        <taxon>Bacteria</taxon>
        <taxon>Candidatus Dojkabacteria</taxon>
    </lineage>
</organism>
<gene>
    <name evidence="9" type="ORF">UR34_C0001G0100</name>
</gene>
<keyword evidence="5 6" id="KW-0472">Membrane</keyword>
<dbReference type="GO" id="GO:0005886">
    <property type="term" value="C:plasma membrane"/>
    <property type="evidence" value="ECO:0007669"/>
    <property type="project" value="UniProtKB-SubCell"/>
</dbReference>
<dbReference type="EMBL" id="LBOV01000001">
    <property type="protein sequence ID" value="KKP44754.1"/>
    <property type="molecule type" value="Genomic_DNA"/>
</dbReference>
<dbReference type="InterPro" id="IPR025405">
    <property type="entry name" value="DUF4131"/>
</dbReference>
<feature type="domain" description="ComEC/Rec2-related protein" evidence="7">
    <location>
        <begin position="236"/>
        <end position="488"/>
    </location>
</feature>
<dbReference type="InterPro" id="IPR052159">
    <property type="entry name" value="Competence_DNA_uptake"/>
</dbReference>
<comment type="caution">
    <text evidence="9">The sequence shown here is derived from an EMBL/GenBank/DDBJ whole genome shotgun (WGS) entry which is preliminary data.</text>
</comment>
<evidence type="ECO:0000313" key="10">
    <source>
        <dbReference type="Proteomes" id="UP000034302"/>
    </source>
</evidence>
<evidence type="ECO:0000256" key="5">
    <source>
        <dbReference type="ARBA" id="ARBA00023136"/>
    </source>
</evidence>
<dbReference type="Pfam" id="PF03772">
    <property type="entry name" value="Competence"/>
    <property type="match status" value="1"/>
</dbReference>
<evidence type="ECO:0000256" key="4">
    <source>
        <dbReference type="ARBA" id="ARBA00022989"/>
    </source>
</evidence>
<feature type="transmembrane region" description="Helical" evidence="6">
    <location>
        <begin position="382"/>
        <end position="401"/>
    </location>
</feature>
<comment type="subcellular location">
    <subcellularLocation>
        <location evidence="1">Cell membrane</location>
        <topology evidence="1">Multi-pass membrane protein</topology>
    </subcellularLocation>
</comment>
<feature type="transmembrane region" description="Helical" evidence="6">
    <location>
        <begin position="441"/>
        <end position="461"/>
    </location>
</feature>
<evidence type="ECO:0000259" key="7">
    <source>
        <dbReference type="Pfam" id="PF03772"/>
    </source>
</evidence>
<feature type="transmembrane region" description="Helical" evidence="6">
    <location>
        <begin position="80"/>
        <end position="101"/>
    </location>
</feature>
<accession>A0A0F9ZL04</accession>
<keyword evidence="4 6" id="KW-1133">Transmembrane helix</keyword>
<evidence type="ECO:0000256" key="1">
    <source>
        <dbReference type="ARBA" id="ARBA00004651"/>
    </source>
</evidence>
<evidence type="ECO:0000259" key="8">
    <source>
        <dbReference type="Pfam" id="PF13567"/>
    </source>
</evidence>
<feature type="transmembrane region" description="Helical" evidence="6">
    <location>
        <begin position="315"/>
        <end position="340"/>
    </location>
</feature>
<dbReference type="Pfam" id="PF13567">
    <property type="entry name" value="DUF4131"/>
    <property type="match status" value="1"/>
</dbReference>
<dbReference type="AlphaFoldDB" id="A0A0F9ZL04"/>
<dbReference type="PANTHER" id="PTHR30619">
    <property type="entry name" value="DNA INTERNALIZATION/COMPETENCE PROTEIN COMEC/REC2"/>
    <property type="match status" value="1"/>
</dbReference>
<proteinExistence type="predicted"/>
<feature type="transmembrane region" description="Helical" evidence="6">
    <location>
        <begin position="288"/>
        <end position="308"/>
    </location>
</feature>
<evidence type="ECO:0000256" key="6">
    <source>
        <dbReference type="SAM" id="Phobius"/>
    </source>
</evidence>
<dbReference type="Proteomes" id="UP000034302">
    <property type="component" value="Unassembled WGS sequence"/>
</dbReference>
<evidence type="ECO:0000256" key="2">
    <source>
        <dbReference type="ARBA" id="ARBA00022475"/>
    </source>
</evidence>
<keyword evidence="3 6" id="KW-0812">Transmembrane</keyword>
<feature type="transmembrane region" description="Helical" evidence="6">
    <location>
        <begin position="346"/>
        <end position="370"/>
    </location>
</feature>
<evidence type="ECO:0000256" key="3">
    <source>
        <dbReference type="ARBA" id="ARBA00022692"/>
    </source>
</evidence>
<dbReference type="InterPro" id="IPR004477">
    <property type="entry name" value="ComEC_N"/>
</dbReference>
<sequence>MSLSVLKQRYIALMLFFIDYKVLILCFTILVTVISGSILIEKTIFNGVGFTSVGIFNSLLPSLILFLLSIVSYRVIMGVYFFRTIYIIFLLSSFLACISLYSKYEKVTSEIQKIHSFTGKNVWVTGVVTSRESSNTFLFDSGKGGLGSSLIRFAKYTDLHAGQRCKLSVKVVQPSSFSEFDYKRYLFRKGIYSILDVLEYECKNGGSKLLEIRYSLERVVERAIPEPESSLLIGIMFGSKRVFTDGFNEALRNTGVSHVIAASGYNVALVANGIDVILRRINGRFVNILKIFGILLFSIFSGFSASLIRASTMSSIYFFALFIGRYCNKFSSLLLCITLLMLFNPFLIYDIGFLFSFLSTTGLIFLPSCFEKLIRSKFVKESVLPSVISILFTVPVSILFFGKVSVISVISNILIIPIISGSIFWGLGATLLNFIFPSLKLLFLIPYVQLLIFKYFVQISSNIDMVELSINPYIFGIFIYLSIFIFCLIKYPISSSNYYISRVRYINDRKYC</sequence>
<protein>
    <submittedName>
        <fullName evidence="9">Internalization-related competence protein ComEC/Rec2, competence protein ComEC protein</fullName>
    </submittedName>
</protein>
<keyword evidence="2" id="KW-1003">Cell membrane</keyword>
<feature type="transmembrane region" description="Helical" evidence="6">
    <location>
        <begin position="473"/>
        <end position="493"/>
    </location>
</feature>
<evidence type="ECO:0000313" key="9">
    <source>
        <dbReference type="EMBL" id="KKP44754.1"/>
    </source>
</evidence>
<feature type="transmembrane region" description="Helical" evidence="6">
    <location>
        <begin position="12"/>
        <end position="38"/>
    </location>
</feature>
<feature type="domain" description="DUF4131" evidence="8">
    <location>
        <begin position="61"/>
        <end position="197"/>
    </location>
</feature>
<feature type="transmembrane region" description="Helical" evidence="6">
    <location>
        <begin position="413"/>
        <end position="434"/>
    </location>
</feature>
<name>A0A0F9ZL04_9BACT</name>
<feature type="transmembrane region" description="Helical" evidence="6">
    <location>
        <begin position="44"/>
        <end position="68"/>
    </location>
</feature>
<dbReference type="NCBIfam" id="TIGR00360">
    <property type="entry name" value="ComEC_N-term"/>
    <property type="match status" value="1"/>
</dbReference>